<accession>A0A558ABD0</accession>
<reference evidence="1 2" key="1">
    <citation type="submission" date="2019-07" db="EMBL/GenBank/DDBJ databases">
        <title>New species of Amycolatopsis and Streptomyces.</title>
        <authorList>
            <person name="Duangmal K."/>
            <person name="Teo W.F.A."/>
            <person name="Lipun K."/>
        </authorList>
    </citation>
    <scope>NUCLEOTIDE SEQUENCE [LARGE SCALE GENOMIC DNA]</scope>
    <source>
        <strain evidence="1 2">JCM 30562</strain>
    </source>
</reference>
<sequence length="176" mass="20240">MTVDNAAPTLLDQFTPRFDFALREHVLVDGRPDETYEKFSALPEVFGWALGVPLPLRPRDCAPGFDEILANGRWTVLGRRPDREIVVGAAGRFWTSFSDWQNVTAQEFPTFSRPRRGTIAIAFVHRPYGEEQTLLTFEARATTTDEVAYRWADWYWHTIKPTARLVVRQVLRRATS</sequence>
<dbReference type="AlphaFoldDB" id="A0A558ABD0"/>
<dbReference type="RefSeq" id="WP_144639283.1">
    <property type="nucleotide sequence ID" value="NZ_BNAX01000034.1"/>
</dbReference>
<name>A0A558ABD0_9PSEU</name>
<evidence type="ECO:0000313" key="2">
    <source>
        <dbReference type="Proteomes" id="UP000318578"/>
    </source>
</evidence>
<dbReference type="EMBL" id="VJZA01000025">
    <property type="protein sequence ID" value="TVT21570.1"/>
    <property type="molecule type" value="Genomic_DNA"/>
</dbReference>
<protein>
    <recommendedName>
        <fullName evidence="3">DUF2867 domain-containing protein</fullName>
    </recommendedName>
</protein>
<keyword evidence="2" id="KW-1185">Reference proteome</keyword>
<dbReference type="Proteomes" id="UP000318578">
    <property type="component" value="Unassembled WGS sequence"/>
</dbReference>
<dbReference type="OrthoDB" id="5464833at2"/>
<evidence type="ECO:0000313" key="1">
    <source>
        <dbReference type="EMBL" id="TVT21570.1"/>
    </source>
</evidence>
<gene>
    <name evidence="1" type="ORF">FNH06_16525</name>
</gene>
<organism evidence="1 2">
    <name type="scientific">Amycolatopsis acidiphila</name>
    <dbReference type="NCBI Taxonomy" id="715473"/>
    <lineage>
        <taxon>Bacteria</taxon>
        <taxon>Bacillati</taxon>
        <taxon>Actinomycetota</taxon>
        <taxon>Actinomycetes</taxon>
        <taxon>Pseudonocardiales</taxon>
        <taxon>Pseudonocardiaceae</taxon>
        <taxon>Amycolatopsis</taxon>
    </lineage>
</organism>
<evidence type="ECO:0008006" key="3">
    <source>
        <dbReference type="Google" id="ProtNLM"/>
    </source>
</evidence>
<comment type="caution">
    <text evidence="1">The sequence shown here is derived from an EMBL/GenBank/DDBJ whole genome shotgun (WGS) entry which is preliminary data.</text>
</comment>
<proteinExistence type="predicted"/>